<dbReference type="AlphaFoldDB" id="A0A1F7FC38"/>
<dbReference type="Pfam" id="PF01075">
    <property type="entry name" value="Glyco_transf_9"/>
    <property type="match status" value="1"/>
</dbReference>
<gene>
    <name evidence="4" type="ORF">A2519_00795</name>
</gene>
<dbReference type="SUPFAM" id="SSF53756">
    <property type="entry name" value="UDP-Glycosyltransferase/glycogen phosphorylase"/>
    <property type="match status" value="1"/>
</dbReference>
<dbReference type="EMBL" id="MFYX01000077">
    <property type="protein sequence ID" value="OGK04026.1"/>
    <property type="molecule type" value="Genomic_DNA"/>
</dbReference>
<name>A0A1F7FC38_UNCRA</name>
<protein>
    <submittedName>
        <fullName evidence="4">Uncharacterized protein</fullName>
    </submittedName>
</protein>
<dbReference type="InterPro" id="IPR051199">
    <property type="entry name" value="LPS_LOS_Heptosyltrfase"/>
</dbReference>
<dbReference type="InterPro" id="IPR002201">
    <property type="entry name" value="Glyco_trans_9"/>
</dbReference>
<dbReference type="PANTHER" id="PTHR30160">
    <property type="entry name" value="TETRAACYLDISACCHARIDE 4'-KINASE-RELATED"/>
    <property type="match status" value="1"/>
</dbReference>
<dbReference type="GO" id="GO:0005829">
    <property type="term" value="C:cytosol"/>
    <property type="evidence" value="ECO:0007669"/>
    <property type="project" value="TreeGrafter"/>
</dbReference>
<comment type="caution">
    <text evidence="4">The sequence shown here is derived from an EMBL/GenBank/DDBJ whole genome shotgun (WGS) entry which is preliminary data.</text>
</comment>
<evidence type="ECO:0000256" key="3">
    <source>
        <dbReference type="SAM" id="Coils"/>
    </source>
</evidence>
<evidence type="ECO:0000256" key="2">
    <source>
        <dbReference type="ARBA" id="ARBA00022679"/>
    </source>
</evidence>
<evidence type="ECO:0000256" key="1">
    <source>
        <dbReference type="ARBA" id="ARBA00022676"/>
    </source>
</evidence>
<dbReference type="GO" id="GO:0008713">
    <property type="term" value="F:ADP-heptose-lipopolysaccharide heptosyltransferase activity"/>
    <property type="evidence" value="ECO:0007669"/>
    <property type="project" value="TreeGrafter"/>
</dbReference>
<evidence type="ECO:0000313" key="4">
    <source>
        <dbReference type="EMBL" id="OGK04026.1"/>
    </source>
</evidence>
<feature type="coiled-coil region" evidence="3">
    <location>
        <begin position="347"/>
        <end position="374"/>
    </location>
</feature>
<dbReference type="PANTHER" id="PTHR30160:SF1">
    <property type="entry name" value="LIPOPOLYSACCHARIDE 1,2-N-ACETYLGLUCOSAMINETRANSFERASE-RELATED"/>
    <property type="match status" value="1"/>
</dbReference>
<evidence type="ECO:0000313" key="5">
    <source>
        <dbReference type="Proteomes" id="UP000179243"/>
    </source>
</evidence>
<sequence>MYPDRVLEVYSYYPEVFVYNPYVTHSRLFEEALELNGHYTEIRKHEHDRWFSTFFSTENKPVIDHATNSIMDVCSLIALNTRLADCEKWPEIYYTAKEKQSLLKKLDNKPKDFSKTVVIHPSKTWASRTWPFEQWQALTDLLIHEGFEVIAAGKSDPVLERRRTLPGEENMGMQVCPKGAINLIDQLSILETVCLCSLSLGVITVDTGLMHLALSTDTNVVGIFTVIDPKYRQVFRHGSFDYKFAAVVPQGECRYCSVNRKDMRHGLHACVVAKVPTCMPGAGTVFSTFQNLIAWDHNHLTQRSFMENQNVTVNPDVVCQQALQAQLESYRAREAYDVVLKKYSDTVDMLVQTVNLMKNRIIELENQIKESEAKKAQKAA</sequence>
<dbReference type="GO" id="GO:0009244">
    <property type="term" value="P:lipopolysaccharide core region biosynthetic process"/>
    <property type="evidence" value="ECO:0007669"/>
    <property type="project" value="TreeGrafter"/>
</dbReference>
<dbReference type="Proteomes" id="UP000179243">
    <property type="component" value="Unassembled WGS sequence"/>
</dbReference>
<accession>A0A1F7FC38</accession>
<keyword evidence="1" id="KW-0328">Glycosyltransferase</keyword>
<reference evidence="4 5" key="1">
    <citation type="journal article" date="2016" name="Nat. Commun.">
        <title>Thousands of microbial genomes shed light on interconnected biogeochemical processes in an aquifer system.</title>
        <authorList>
            <person name="Anantharaman K."/>
            <person name="Brown C.T."/>
            <person name="Hug L.A."/>
            <person name="Sharon I."/>
            <person name="Castelle C.J."/>
            <person name="Probst A.J."/>
            <person name="Thomas B.C."/>
            <person name="Singh A."/>
            <person name="Wilkins M.J."/>
            <person name="Karaoz U."/>
            <person name="Brodie E.L."/>
            <person name="Williams K.H."/>
            <person name="Hubbard S.S."/>
            <person name="Banfield J.F."/>
        </authorList>
    </citation>
    <scope>NUCLEOTIDE SEQUENCE [LARGE SCALE GENOMIC DNA]</scope>
</reference>
<proteinExistence type="predicted"/>
<keyword evidence="3" id="KW-0175">Coiled coil</keyword>
<dbReference type="Gene3D" id="3.40.50.2000">
    <property type="entry name" value="Glycogen Phosphorylase B"/>
    <property type="match status" value="1"/>
</dbReference>
<organism evidence="4 5">
    <name type="scientific">Candidatus Raymondbacteria bacterium RIFOXYD12_FULL_49_13</name>
    <dbReference type="NCBI Taxonomy" id="1817890"/>
    <lineage>
        <taxon>Bacteria</taxon>
        <taxon>Raymondiibacteriota</taxon>
    </lineage>
</organism>
<keyword evidence="2" id="KW-0808">Transferase</keyword>